<dbReference type="PIRSF" id="PIRSF005572">
    <property type="entry name" value="NifS"/>
    <property type="match status" value="1"/>
</dbReference>
<protein>
    <recommendedName>
        <fullName evidence="3">cysteine desulfurase</fullName>
        <ecNumber evidence="3">2.8.1.7</ecNumber>
    </recommendedName>
</protein>
<dbReference type="InterPro" id="IPR015422">
    <property type="entry name" value="PyrdxlP-dep_Trfase_small"/>
</dbReference>
<keyword evidence="13" id="KW-1185">Reference proteome</keyword>
<dbReference type="InterPro" id="IPR000192">
    <property type="entry name" value="Aminotrans_V_dom"/>
</dbReference>
<comment type="cofactor">
    <cofactor evidence="1 10">
        <name>pyridoxal 5'-phosphate</name>
        <dbReference type="ChEBI" id="CHEBI:597326"/>
    </cofactor>
</comment>
<evidence type="ECO:0000256" key="1">
    <source>
        <dbReference type="ARBA" id="ARBA00001933"/>
    </source>
</evidence>
<dbReference type="AlphaFoldDB" id="A0A363UJM5"/>
<dbReference type="Pfam" id="PF00266">
    <property type="entry name" value="Aminotran_5"/>
    <property type="match status" value="1"/>
</dbReference>
<evidence type="ECO:0000256" key="7">
    <source>
        <dbReference type="ARBA" id="ARBA00023004"/>
    </source>
</evidence>
<keyword evidence="5" id="KW-0479">Metal-binding</keyword>
<evidence type="ECO:0000313" key="12">
    <source>
        <dbReference type="EMBL" id="PWN55629.1"/>
    </source>
</evidence>
<dbReference type="Gene3D" id="3.90.1150.10">
    <property type="entry name" value="Aspartate Aminotransferase, domain 1"/>
    <property type="match status" value="1"/>
</dbReference>
<dbReference type="Gene3D" id="3.40.640.10">
    <property type="entry name" value="Type I PLP-dependent aspartate aminotransferase-like (Major domain)"/>
    <property type="match status" value="1"/>
</dbReference>
<comment type="catalytic activity">
    <reaction evidence="9">
        <text>(sulfur carrier)-H + L-cysteine = (sulfur carrier)-SH + L-alanine</text>
        <dbReference type="Rhea" id="RHEA:43892"/>
        <dbReference type="Rhea" id="RHEA-COMP:14737"/>
        <dbReference type="Rhea" id="RHEA-COMP:14739"/>
        <dbReference type="ChEBI" id="CHEBI:29917"/>
        <dbReference type="ChEBI" id="CHEBI:35235"/>
        <dbReference type="ChEBI" id="CHEBI:57972"/>
        <dbReference type="ChEBI" id="CHEBI:64428"/>
        <dbReference type="EC" id="2.8.1.7"/>
    </reaction>
</comment>
<evidence type="ECO:0000256" key="6">
    <source>
        <dbReference type="ARBA" id="ARBA00022898"/>
    </source>
</evidence>
<dbReference type="PROSITE" id="PS00595">
    <property type="entry name" value="AA_TRANSFER_CLASS_5"/>
    <property type="match status" value="1"/>
</dbReference>
<dbReference type="SUPFAM" id="SSF53383">
    <property type="entry name" value="PLP-dependent transferases"/>
    <property type="match status" value="1"/>
</dbReference>
<comment type="caution">
    <text evidence="12">The sequence shown here is derived from an EMBL/GenBank/DDBJ whole genome shotgun (WGS) entry which is preliminary data.</text>
</comment>
<dbReference type="InterPro" id="IPR020578">
    <property type="entry name" value="Aminotrans_V_PyrdxlP_BS"/>
</dbReference>
<dbReference type="GO" id="GO:0031071">
    <property type="term" value="F:cysteine desulfurase activity"/>
    <property type="evidence" value="ECO:0007669"/>
    <property type="project" value="UniProtKB-EC"/>
</dbReference>
<evidence type="ECO:0000256" key="2">
    <source>
        <dbReference type="ARBA" id="ARBA00006490"/>
    </source>
</evidence>
<comment type="similarity">
    <text evidence="2">Belongs to the class-V pyridoxal-phosphate-dependent aminotransferase family. NifS/IscS subfamily.</text>
</comment>
<dbReference type="RefSeq" id="WP_109720553.1">
    <property type="nucleotide sequence ID" value="NZ_QEQK01000009.1"/>
</dbReference>
<keyword evidence="8" id="KW-0411">Iron-sulfur</keyword>
<sequence>MNPLYFDHAATTPVDPVVAETMLAALRLANPASPHAAGREAASQVEAARARVAARVGARPEELTWTSGATEADNLAILGSQSLDDPGHIVCARTEHKAVLDPVRQLERAGWRVSWLKPGADAVVDAATVLDAVRPDTRLVTVMHVNNETGAVQDIGRIGQALADHPAVFHVDAAQSLAWLPIDVQAMGIDLLALSAHKCHGPAGVGALVHRRGRARLRPLLFGGGQERGLRPGTLPVHQLLGFAKAVERLDADPDAPARVASLRERLWAGLADVGGVLRNGDRETCAPHILNVTLTGVQGESLVYSLPDVLMSQGSACTAGGDEASYVLRALGRSDAEARASLRLSLGRGTTAADVDAVGQRICGAVRRLRGLAPLCPPMQRSA</sequence>
<dbReference type="PANTHER" id="PTHR11601:SF34">
    <property type="entry name" value="CYSTEINE DESULFURASE"/>
    <property type="match status" value="1"/>
</dbReference>
<evidence type="ECO:0000256" key="3">
    <source>
        <dbReference type="ARBA" id="ARBA00012239"/>
    </source>
</evidence>
<dbReference type="GO" id="GO:0046872">
    <property type="term" value="F:metal ion binding"/>
    <property type="evidence" value="ECO:0007669"/>
    <property type="project" value="UniProtKB-KW"/>
</dbReference>
<keyword evidence="4 12" id="KW-0808">Transferase</keyword>
<name>A0A363UJM5_9GAMM</name>
<feature type="domain" description="Aminotransferase class V" evidence="11">
    <location>
        <begin position="5"/>
        <end position="359"/>
    </location>
</feature>
<dbReference type="EMBL" id="QEQK01000009">
    <property type="protein sequence ID" value="PWN55629.1"/>
    <property type="molecule type" value="Genomic_DNA"/>
</dbReference>
<evidence type="ECO:0000256" key="10">
    <source>
        <dbReference type="RuleBase" id="RU004504"/>
    </source>
</evidence>
<proteinExistence type="inferred from homology"/>
<organism evidence="12 13">
    <name type="scientific">Abyssibacter profundi</name>
    <dbReference type="NCBI Taxonomy" id="2182787"/>
    <lineage>
        <taxon>Bacteria</taxon>
        <taxon>Pseudomonadati</taxon>
        <taxon>Pseudomonadota</taxon>
        <taxon>Gammaproteobacteria</taxon>
        <taxon>Chromatiales</taxon>
        <taxon>Oceanococcaceae</taxon>
        <taxon>Abyssibacter</taxon>
    </lineage>
</organism>
<dbReference type="InterPro" id="IPR015421">
    <property type="entry name" value="PyrdxlP-dep_Trfase_major"/>
</dbReference>
<dbReference type="PANTHER" id="PTHR11601">
    <property type="entry name" value="CYSTEINE DESULFURYLASE FAMILY MEMBER"/>
    <property type="match status" value="1"/>
</dbReference>
<evidence type="ECO:0000259" key="11">
    <source>
        <dbReference type="Pfam" id="PF00266"/>
    </source>
</evidence>
<reference evidence="12 13" key="1">
    <citation type="submission" date="2018-05" db="EMBL/GenBank/DDBJ databases">
        <title>Abyssibacter profundi OUC007T gen. nov., sp. nov, a marine bacterium isolated from seawater of the Mariana Trench.</title>
        <authorList>
            <person name="Zhou S."/>
        </authorList>
    </citation>
    <scope>NUCLEOTIDE SEQUENCE [LARGE SCALE GENOMIC DNA]</scope>
    <source>
        <strain evidence="12 13">OUC007</strain>
    </source>
</reference>
<keyword evidence="7" id="KW-0408">Iron</keyword>
<evidence type="ECO:0000313" key="13">
    <source>
        <dbReference type="Proteomes" id="UP000251800"/>
    </source>
</evidence>
<dbReference type="InterPro" id="IPR015424">
    <property type="entry name" value="PyrdxlP-dep_Trfase"/>
</dbReference>
<dbReference type="InterPro" id="IPR016454">
    <property type="entry name" value="Cysteine_dSase"/>
</dbReference>
<dbReference type="GO" id="GO:0051536">
    <property type="term" value="F:iron-sulfur cluster binding"/>
    <property type="evidence" value="ECO:0007669"/>
    <property type="project" value="UniProtKB-KW"/>
</dbReference>
<dbReference type="Proteomes" id="UP000251800">
    <property type="component" value="Unassembled WGS sequence"/>
</dbReference>
<keyword evidence="6" id="KW-0663">Pyridoxal phosphate</keyword>
<dbReference type="OrthoDB" id="9808002at2"/>
<evidence type="ECO:0000256" key="9">
    <source>
        <dbReference type="ARBA" id="ARBA00050776"/>
    </source>
</evidence>
<evidence type="ECO:0000256" key="5">
    <source>
        <dbReference type="ARBA" id="ARBA00022723"/>
    </source>
</evidence>
<accession>A0A363UJM5</accession>
<gene>
    <name evidence="12" type="ORF">DEH80_11015</name>
</gene>
<evidence type="ECO:0000256" key="8">
    <source>
        <dbReference type="ARBA" id="ARBA00023014"/>
    </source>
</evidence>
<dbReference type="EC" id="2.8.1.7" evidence="3"/>
<evidence type="ECO:0000256" key="4">
    <source>
        <dbReference type="ARBA" id="ARBA00022679"/>
    </source>
</evidence>